<dbReference type="EMBL" id="CP020559">
    <property type="protein sequence ID" value="ARE88903.1"/>
    <property type="molecule type" value="Genomic_DNA"/>
</dbReference>
<evidence type="ECO:0000256" key="3">
    <source>
        <dbReference type="ARBA" id="ARBA00022801"/>
    </source>
</evidence>
<accession>A0AAC9WHF0</accession>
<dbReference type="Pfam" id="PF00082">
    <property type="entry name" value="Peptidase_S8"/>
    <property type="match status" value="1"/>
</dbReference>
<reference evidence="7 9" key="1">
    <citation type="submission" date="2016-10" db="EMBL/GenBank/DDBJ databases">
        <title>Complete Genome Sequence of Acetogen Clostridium formicoaceticum ATCC 27076.</title>
        <authorList>
            <person name="Bao T."/>
            <person name="Cheng C."/>
            <person name="Zhao J."/>
            <person name="Yang S.-T."/>
            <person name="Wang J."/>
            <person name="Wang M."/>
        </authorList>
    </citation>
    <scope>NUCLEOTIDE SEQUENCE [LARGE SCALE GENOMIC DNA]</scope>
    <source>
        <strain evidence="7 9">ATCC 27076</strain>
    </source>
</reference>
<dbReference type="GO" id="GO:0006508">
    <property type="term" value="P:proteolysis"/>
    <property type="evidence" value="ECO:0007669"/>
    <property type="project" value="UniProtKB-KW"/>
</dbReference>
<dbReference type="AlphaFoldDB" id="A0AAC9WHF0"/>
<comment type="similarity">
    <text evidence="1 5">Belongs to the peptidase S8 family.</text>
</comment>
<dbReference type="GO" id="GO:0004252">
    <property type="term" value="F:serine-type endopeptidase activity"/>
    <property type="evidence" value="ECO:0007669"/>
    <property type="project" value="UniProtKB-UniRule"/>
</dbReference>
<keyword evidence="9" id="KW-1185">Reference proteome</keyword>
<dbReference type="PRINTS" id="PR00723">
    <property type="entry name" value="SUBTILISIN"/>
</dbReference>
<feature type="active site" description="Charge relay system" evidence="5">
    <location>
        <position position="190"/>
    </location>
</feature>
<name>A0AAC9WHF0_9CLOT</name>
<dbReference type="RefSeq" id="WP_070963314.1">
    <property type="nucleotide sequence ID" value="NZ_CP017603.1"/>
</dbReference>
<dbReference type="EMBL" id="CP017603">
    <property type="protein sequence ID" value="AOY74546.1"/>
    <property type="molecule type" value="Genomic_DNA"/>
</dbReference>
<keyword evidence="4 5" id="KW-0720">Serine protease</keyword>
<dbReference type="Proteomes" id="UP000192478">
    <property type="component" value="Chromosome"/>
</dbReference>
<dbReference type="InterPro" id="IPR022398">
    <property type="entry name" value="Peptidase_S8_His-AS"/>
</dbReference>
<feature type="domain" description="Peptidase S8/S53" evidence="6">
    <location>
        <begin position="181"/>
        <end position="431"/>
    </location>
</feature>
<feature type="active site" description="Charge relay system" evidence="5">
    <location>
        <position position="235"/>
    </location>
</feature>
<dbReference type="InterPro" id="IPR000209">
    <property type="entry name" value="Peptidase_S8/S53_dom"/>
</dbReference>
<dbReference type="PROSITE" id="PS00137">
    <property type="entry name" value="SUBTILASE_HIS"/>
    <property type="match status" value="1"/>
</dbReference>
<reference evidence="8 10" key="2">
    <citation type="submission" date="2017-03" db="EMBL/GenBank/DDBJ databases">
        <title>Complete sequence of Clostridium formicaceticum DSM 92.</title>
        <authorList>
            <person name="Poehlein A."/>
            <person name="Karl M."/>
            <person name="Bengelsdorf F.R."/>
            <person name="Duerre P."/>
            <person name="Daniel R."/>
        </authorList>
    </citation>
    <scope>NUCLEOTIDE SEQUENCE [LARGE SCALE GENOMIC DNA]</scope>
    <source>
        <strain evidence="8 10">DSM 92</strain>
    </source>
</reference>
<evidence type="ECO:0000259" key="6">
    <source>
        <dbReference type="Pfam" id="PF00082"/>
    </source>
</evidence>
<dbReference type="PROSITE" id="PS51892">
    <property type="entry name" value="SUBTILASE"/>
    <property type="match status" value="1"/>
</dbReference>
<dbReference type="InterPro" id="IPR050131">
    <property type="entry name" value="Peptidase_S8_subtilisin-like"/>
</dbReference>
<gene>
    <name evidence="7" type="ORF">BJL90_00400</name>
    <name evidence="8" type="ORF">CLFO_33090</name>
</gene>
<evidence type="ECO:0000313" key="7">
    <source>
        <dbReference type="EMBL" id="AOY74546.1"/>
    </source>
</evidence>
<evidence type="ECO:0000256" key="5">
    <source>
        <dbReference type="PROSITE-ProRule" id="PRU01240"/>
    </source>
</evidence>
<proteinExistence type="inferred from homology"/>
<dbReference type="KEGG" id="cfm:BJL90_00400"/>
<dbReference type="PROSITE" id="PS00138">
    <property type="entry name" value="SUBTILASE_SER"/>
    <property type="match status" value="1"/>
</dbReference>
<dbReference type="InterPro" id="IPR036852">
    <property type="entry name" value="Peptidase_S8/S53_dom_sf"/>
</dbReference>
<evidence type="ECO:0000313" key="8">
    <source>
        <dbReference type="EMBL" id="ARE88903.1"/>
    </source>
</evidence>
<evidence type="ECO:0000313" key="10">
    <source>
        <dbReference type="Proteomes" id="UP000192478"/>
    </source>
</evidence>
<organism evidence="8 10">
    <name type="scientific">Clostridium formicaceticum</name>
    <dbReference type="NCBI Taxonomy" id="1497"/>
    <lineage>
        <taxon>Bacteria</taxon>
        <taxon>Bacillati</taxon>
        <taxon>Bacillota</taxon>
        <taxon>Clostridia</taxon>
        <taxon>Eubacteriales</taxon>
        <taxon>Clostridiaceae</taxon>
        <taxon>Clostridium</taxon>
    </lineage>
</organism>
<dbReference type="EC" id="3.4.21.66" evidence="8"/>
<evidence type="ECO:0000256" key="2">
    <source>
        <dbReference type="ARBA" id="ARBA00022670"/>
    </source>
</evidence>
<feature type="active site" description="Charge relay system" evidence="5">
    <location>
        <position position="398"/>
    </location>
</feature>
<keyword evidence="3 5" id="KW-0378">Hydrolase</keyword>
<protein>
    <submittedName>
        <fullName evidence="8">Thermitase</fullName>
        <ecNumber evidence="8">3.4.21.66</ecNumber>
    </submittedName>
</protein>
<dbReference type="SUPFAM" id="SSF52743">
    <property type="entry name" value="Subtilisin-like"/>
    <property type="match status" value="1"/>
</dbReference>
<evidence type="ECO:0000313" key="9">
    <source>
        <dbReference type="Proteomes" id="UP000177894"/>
    </source>
</evidence>
<dbReference type="Proteomes" id="UP000177894">
    <property type="component" value="Chromosome"/>
</dbReference>
<dbReference type="PANTHER" id="PTHR43806:SF11">
    <property type="entry name" value="CEREVISIN-RELATED"/>
    <property type="match status" value="1"/>
</dbReference>
<dbReference type="Gene3D" id="3.40.50.200">
    <property type="entry name" value="Peptidase S8/S53 domain"/>
    <property type="match status" value="1"/>
</dbReference>
<dbReference type="InterPro" id="IPR015500">
    <property type="entry name" value="Peptidase_S8_subtilisin-rel"/>
</dbReference>
<dbReference type="PANTHER" id="PTHR43806">
    <property type="entry name" value="PEPTIDASE S8"/>
    <property type="match status" value="1"/>
</dbReference>
<keyword evidence="2 5" id="KW-0645">Protease</keyword>
<evidence type="ECO:0000256" key="4">
    <source>
        <dbReference type="ARBA" id="ARBA00022825"/>
    </source>
</evidence>
<evidence type="ECO:0000256" key="1">
    <source>
        <dbReference type="ARBA" id="ARBA00011073"/>
    </source>
</evidence>
<sequence>MYIYIPQEILQLLLFPDSFMVHGALLVAYDTSLIAKNSEKILGIQKWNNHSGNADEGEYIVGHHWGILGLVGSFLTKRFLCFPLIFRLISGKSNPCQWICDADGMARPMNFWDNAHAALFQFTDYIKVTAKNFDLENNQYNLFIEKLNNPDDENFQEQWGLLNYLNGLDINILPAWQYSKGNGFKIGIADTGTDDNHIDLKKNIDLTLAYNFIHNMKDVFPANENLSASSARAGHGTHVAGIIGAEANNGQGIAGIAPESTPIPLKVLGSRIPEYPVYNGAIASFVNSIQYAKDNDIRIMNCSFGGYAPAVSEQEAMLKAEEILFVIAAGNDGNDLSINPEYPACYYHDNSIVVAAVNANGELAIFSNYGGPTDIAAPGEKILSTYPQNNYTYKNGTSMAAPVVSAVAGLVWSDDLGLTPIEIKERLTADSNVTKLDSLKNKVLSDGVVNAFKVIVSNKTETSARSIKGIDRNIFGRDIKAKIKYYKDNTKNHEKTDKIIVKFADGVELVDFINNINQKNIFKKIKQVQHLELINAYVFEFSSVEEADKAVDVFNAYVEVVYAEPNYLRSQN</sequence>
<dbReference type="InterPro" id="IPR023828">
    <property type="entry name" value="Peptidase_S8_Ser-AS"/>
</dbReference>